<dbReference type="AlphaFoldDB" id="A0A8B6FHT3"/>
<name>A0A8B6FHT3_MYTGA</name>
<evidence type="ECO:0000313" key="3">
    <source>
        <dbReference type="Proteomes" id="UP000596742"/>
    </source>
</evidence>
<accession>A0A8B6FHT3</accession>
<dbReference type="InterPro" id="IPR002048">
    <property type="entry name" value="EF_hand_dom"/>
</dbReference>
<protein>
    <recommendedName>
        <fullName evidence="1">EF-hand domain-containing protein</fullName>
    </recommendedName>
</protein>
<gene>
    <name evidence="2" type="ORF">MGAL_10B071091</name>
</gene>
<feature type="domain" description="EF-hand" evidence="1">
    <location>
        <begin position="7"/>
        <end position="42"/>
    </location>
</feature>
<dbReference type="EMBL" id="UYJE01006697">
    <property type="protein sequence ID" value="VDI48120.1"/>
    <property type="molecule type" value="Genomic_DNA"/>
</dbReference>
<dbReference type="InterPro" id="IPR011992">
    <property type="entry name" value="EF-hand-dom_pair"/>
</dbReference>
<proteinExistence type="predicted"/>
<comment type="caution">
    <text evidence="2">The sequence shown here is derived from an EMBL/GenBank/DDBJ whole genome shotgun (WGS) entry which is preliminary data.</text>
</comment>
<dbReference type="OrthoDB" id="418595at2759"/>
<dbReference type="Gene3D" id="1.10.238.10">
    <property type="entry name" value="EF-hand"/>
    <property type="match status" value="1"/>
</dbReference>
<dbReference type="GO" id="GO:0005509">
    <property type="term" value="F:calcium ion binding"/>
    <property type="evidence" value="ECO:0007669"/>
    <property type="project" value="InterPro"/>
</dbReference>
<sequence length="229" mass="26885">MDKWLKSNAVRIQQLFKTYDYEGECMLTYDEFKSGMFDLEIPCSEVQCHLLAKLLDNENSEEIDYTELHKGLNYAIEVEEMEQEEEEMEKVLDVTKRDLDHCRSCKMAVIQPPGIPFCRDVSINLICITFKNTSKHPSHINVTANGYTTIYSLIQMIIQDTGIASTKLSIFRDDRRVAESRIEEDTELRELWGDTMDEPDEIDLYYDYRVEFTECPILLCDYYFVDLDN</sequence>
<dbReference type="PROSITE" id="PS50222">
    <property type="entry name" value="EF_HAND_2"/>
    <property type="match status" value="1"/>
</dbReference>
<evidence type="ECO:0000259" key="1">
    <source>
        <dbReference type="PROSITE" id="PS50222"/>
    </source>
</evidence>
<dbReference type="SUPFAM" id="SSF47473">
    <property type="entry name" value="EF-hand"/>
    <property type="match status" value="1"/>
</dbReference>
<evidence type="ECO:0000313" key="2">
    <source>
        <dbReference type="EMBL" id="VDI48120.1"/>
    </source>
</evidence>
<keyword evidence="3" id="KW-1185">Reference proteome</keyword>
<organism evidence="2 3">
    <name type="scientific">Mytilus galloprovincialis</name>
    <name type="common">Mediterranean mussel</name>
    <dbReference type="NCBI Taxonomy" id="29158"/>
    <lineage>
        <taxon>Eukaryota</taxon>
        <taxon>Metazoa</taxon>
        <taxon>Spiralia</taxon>
        <taxon>Lophotrochozoa</taxon>
        <taxon>Mollusca</taxon>
        <taxon>Bivalvia</taxon>
        <taxon>Autobranchia</taxon>
        <taxon>Pteriomorphia</taxon>
        <taxon>Mytilida</taxon>
        <taxon>Mytiloidea</taxon>
        <taxon>Mytilidae</taxon>
        <taxon>Mytilinae</taxon>
        <taxon>Mytilus</taxon>
    </lineage>
</organism>
<reference evidence="2" key="1">
    <citation type="submission" date="2018-11" db="EMBL/GenBank/DDBJ databases">
        <authorList>
            <person name="Alioto T."/>
            <person name="Alioto T."/>
        </authorList>
    </citation>
    <scope>NUCLEOTIDE SEQUENCE</scope>
</reference>
<dbReference type="Proteomes" id="UP000596742">
    <property type="component" value="Unassembled WGS sequence"/>
</dbReference>